<feature type="compositionally biased region" description="Polar residues" evidence="3">
    <location>
        <begin position="23"/>
        <end position="33"/>
    </location>
</feature>
<feature type="coiled-coil region" evidence="2">
    <location>
        <begin position="240"/>
        <end position="370"/>
    </location>
</feature>
<feature type="coiled-coil region" evidence="2">
    <location>
        <begin position="425"/>
        <end position="540"/>
    </location>
</feature>
<organism evidence="5 6">
    <name type="scientific">Oopsacas minuta</name>
    <dbReference type="NCBI Taxonomy" id="111878"/>
    <lineage>
        <taxon>Eukaryota</taxon>
        <taxon>Metazoa</taxon>
        <taxon>Porifera</taxon>
        <taxon>Hexactinellida</taxon>
        <taxon>Hexasterophora</taxon>
        <taxon>Lyssacinosida</taxon>
        <taxon>Leucopsacidae</taxon>
        <taxon>Oopsacas</taxon>
    </lineage>
</organism>
<dbReference type="GO" id="GO:0005794">
    <property type="term" value="C:Golgi apparatus"/>
    <property type="evidence" value="ECO:0007669"/>
    <property type="project" value="TreeGrafter"/>
</dbReference>
<dbReference type="Proteomes" id="UP001165289">
    <property type="component" value="Unassembled WGS sequence"/>
</dbReference>
<dbReference type="InterPro" id="IPR051952">
    <property type="entry name" value="Golgi-autophagy_related"/>
</dbReference>
<keyword evidence="6" id="KW-1185">Reference proteome</keyword>
<name>A0AAV7KBV8_9METZ</name>
<dbReference type="SMART" id="SM00755">
    <property type="entry name" value="Grip"/>
    <property type="match status" value="1"/>
</dbReference>
<feature type="region of interest" description="Disordered" evidence="3">
    <location>
        <begin position="1"/>
        <end position="70"/>
    </location>
</feature>
<evidence type="ECO:0000256" key="1">
    <source>
        <dbReference type="ARBA" id="ARBA00023054"/>
    </source>
</evidence>
<dbReference type="AlphaFoldDB" id="A0AAV7KBV8"/>
<dbReference type="Gene3D" id="1.10.220.60">
    <property type="entry name" value="GRIP domain"/>
    <property type="match status" value="1"/>
</dbReference>
<dbReference type="PROSITE" id="PS50913">
    <property type="entry name" value="GRIP"/>
    <property type="match status" value="1"/>
</dbReference>
<gene>
    <name evidence="5" type="ORF">LOD99_317</name>
</gene>
<accession>A0AAV7KBV8</accession>
<evidence type="ECO:0000259" key="4">
    <source>
        <dbReference type="PROSITE" id="PS50913"/>
    </source>
</evidence>
<reference evidence="5 6" key="1">
    <citation type="journal article" date="2023" name="BMC Biol.">
        <title>The compact genome of the sponge Oopsacas minuta (Hexactinellida) is lacking key metazoan core genes.</title>
        <authorList>
            <person name="Santini S."/>
            <person name="Schenkelaars Q."/>
            <person name="Jourda C."/>
            <person name="Duchesne M."/>
            <person name="Belahbib H."/>
            <person name="Rocher C."/>
            <person name="Selva M."/>
            <person name="Riesgo A."/>
            <person name="Vervoort M."/>
            <person name="Leys S.P."/>
            <person name="Kodjabachian L."/>
            <person name="Le Bivic A."/>
            <person name="Borchiellini C."/>
            <person name="Claverie J.M."/>
            <person name="Renard E."/>
        </authorList>
    </citation>
    <scope>NUCLEOTIDE SEQUENCE [LARGE SCALE GENOMIC DNA]</scope>
    <source>
        <strain evidence="5">SPO-2</strain>
    </source>
</reference>
<evidence type="ECO:0000256" key="3">
    <source>
        <dbReference type="SAM" id="MobiDB-lite"/>
    </source>
</evidence>
<dbReference type="EMBL" id="JAKMXF010000111">
    <property type="protein sequence ID" value="KAI6657574.1"/>
    <property type="molecule type" value="Genomic_DNA"/>
</dbReference>
<feature type="domain" description="GRIP" evidence="4">
    <location>
        <begin position="892"/>
        <end position="941"/>
    </location>
</feature>
<dbReference type="InterPro" id="IPR000237">
    <property type="entry name" value="GRIP_dom"/>
</dbReference>
<protein>
    <submittedName>
        <fullName evidence="5">Golgin subfamily A member 1 isoform X2</fullName>
    </submittedName>
</protein>
<keyword evidence="1 2" id="KW-0175">Coiled coil</keyword>
<feature type="coiled-coil region" evidence="2">
    <location>
        <begin position="760"/>
        <end position="801"/>
    </location>
</feature>
<dbReference type="PANTHER" id="PTHR23157:SF24">
    <property type="entry name" value="GOLGIN SUBFAMILY A MEMBER 1"/>
    <property type="match status" value="1"/>
</dbReference>
<evidence type="ECO:0000313" key="5">
    <source>
        <dbReference type="EMBL" id="KAI6657574.1"/>
    </source>
</evidence>
<feature type="coiled-coil region" evidence="2">
    <location>
        <begin position="658"/>
        <end position="727"/>
    </location>
</feature>
<dbReference type="PANTHER" id="PTHR23157">
    <property type="entry name" value="GRIP AND COILED-COIL DOMAIN-CONTAINING PROTEIN 1"/>
    <property type="match status" value="1"/>
</dbReference>
<dbReference type="Pfam" id="PF01465">
    <property type="entry name" value="GRIP"/>
    <property type="match status" value="1"/>
</dbReference>
<comment type="caution">
    <text evidence="5">The sequence shown here is derived from an EMBL/GenBank/DDBJ whole genome shotgun (WGS) entry which is preliminary data.</text>
</comment>
<feature type="coiled-coil region" evidence="2">
    <location>
        <begin position="73"/>
        <end position="200"/>
    </location>
</feature>
<evidence type="ECO:0000313" key="6">
    <source>
        <dbReference type="Proteomes" id="UP001165289"/>
    </source>
</evidence>
<proteinExistence type="predicted"/>
<evidence type="ECO:0000256" key="2">
    <source>
        <dbReference type="SAM" id="Coils"/>
    </source>
</evidence>
<sequence length="967" mass="111811">MFQKVKEQWNSVDTDSLKKSVSGYLTRSPQAQADISDKDSVSSDKTPSITELSEASDPDLSRGRSRTLKSRELQELETRLEEQVKLKNRLADMLEQQQDKAKAESREVKRNFELKLQEQNSKLNEEMSKKDKFLDKSKLVIQELSKEVQEIQNQNDITAQQHAMELEKCRKESDQSTVKIKQLEAELQGTRDGNESLKQKCFGLEYQINKLSLIQEDNIKQTKELSAMRDVIQNSTDESEQKYQLLLEQLTGERDELKREYSALQQQHTDTQRDSSVAKRELESTLHTLGTDLTEYKNKIIKLEREKDKFIQEKNTQISTLEKELDKSKKELNQTREKSIQEQNGVEKSLVEAKQLLQAKEQEIVRLSGEGERQLLQISKLQKDSDRNVQELKSSLHKERTSVDELRTLVEQVKLEKAHGLESIYATHDEEKQGLIDQNSELKQQAKATQEQLVAVTSSSLTAHQKYKNELTKVEKEKKSMEEQVMKVKNERVELQQKCLELEKGIKALRISEEGWVSQFEEMTNKQDKDKKEIERLEVMVDLFNKELSTSKKDSQDKQVGLQTQLSLNKQQQEQERAEMLQSVDGLHNQIKILDQTILANTEKSQKLNIQLEQVQGDSQQIQASLQSEVDRLNNKVIESEHLLSEAISTRDDSLIELNTAKQMIEHKNDNLKAVIQERNNLQTQVAEKQHELVTSVNQGKEFSNLNNVLTQQLDEVSDKINSLRTALQEGVDGMQERVTGKLRQVESNLVGIEGCVTGLWRMRDEMKELRSNIEMLQRKNSEYQEKLQKKVLENKQLQQRQYDLKKVMSRELKIQSSQSDISLQEQQAVSSDTNGTIDSTPILPIDYLPNRNVTPVIRENNQNNPLPTLRSNSMLILPTLEPDLIDLSIQSPLTEINFQYLRNIMLQYMCSTPVEAKQLHKALFTILSVSKKEQESINQFWSYRESWFGYKAPPKFRSIVPESKEL</sequence>